<proteinExistence type="predicted"/>
<gene>
    <name evidence="1" type="ORF">HYPSUDRAFT_209262</name>
</gene>
<protein>
    <submittedName>
        <fullName evidence="1">Uncharacterized protein</fullName>
    </submittedName>
</protein>
<keyword evidence="2" id="KW-1185">Reference proteome</keyword>
<evidence type="ECO:0000313" key="1">
    <source>
        <dbReference type="EMBL" id="KJA13781.1"/>
    </source>
</evidence>
<accession>A0A0D2NB42</accession>
<organism evidence="1 2">
    <name type="scientific">Hypholoma sublateritium (strain FD-334 SS-4)</name>
    <dbReference type="NCBI Taxonomy" id="945553"/>
    <lineage>
        <taxon>Eukaryota</taxon>
        <taxon>Fungi</taxon>
        <taxon>Dikarya</taxon>
        <taxon>Basidiomycota</taxon>
        <taxon>Agaricomycotina</taxon>
        <taxon>Agaricomycetes</taxon>
        <taxon>Agaricomycetidae</taxon>
        <taxon>Agaricales</taxon>
        <taxon>Agaricineae</taxon>
        <taxon>Strophariaceae</taxon>
        <taxon>Hypholoma</taxon>
    </lineage>
</organism>
<dbReference type="AlphaFoldDB" id="A0A0D2NB42"/>
<dbReference type="Proteomes" id="UP000054270">
    <property type="component" value="Unassembled WGS sequence"/>
</dbReference>
<dbReference type="EMBL" id="KN817714">
    <property type="protein sequence ID" value="KJA13781.1"/>
    <property type="molecule type" value="Genomic_DNA"/>
</dbReference>
<evidence type="ECO:0000313" key="2">
    <source>
        <dbReference type="Proteomes" id="UP000054270"/>
    </source>
</evidence>
<sequence length="180" mass="19807">MSSEYHTLSFIQLPVHRGTISAEVVNNGSEVCYRIETFQDAVHLYHKGPLAGKRPIAVFKNLAGVGAGGIPSVAFRDKEEQPAGFLLTTHSRTRKVLRSGTAHYEWVLAANEQRLWYEIKNPLDDDLPFARLVVGMGAVFLELSTDICLCSDMCDGVVAAVVLMCLMRDAWLGGASLRLQ</sequence>
<reference evidence="2" key="1">
    <citation type="submission" date="2014-04" db="EMBL/GenBank/DDBJ databases">
        <title>Evolutionary Origins and Diversification of the Mycorrhizal Mutualists.</title>
        <authorList>
            <consortium name="DOE Joint Genome Institute"/>
            <consortium name="Mycorrhizal Genomics Consortium"/>
            <person name="Kohler A."/>
            <person name="Kuo A."/>
            <person name="Nagy L.G."/>
            <person name="Floudas D."/>
            <person name="Copeland A."/>
            <person name="Barry K.W."/>
            <person name="Cichocki N."/>
            <person name="Veneault-Fourrey C."/>
            <person name="LaButti K."/>
            <person name="Lindquist E.A."/>
            <person name="Lipzen A."/>
            <person name="Lundell T."/>
            <person name="Morin E."/>
            <person name="Murat C."/>
            <person name="Riley R."/>
            <person name="Ohm R."/>
            <person name="Sun H."/>
            <person name="Tunlid A."/>
            <person name="Henrissat B."/>
            <person name="Grigoriev I.V."/>
            <person name="Hibbett D.S."/>
            <person name="Martin F."/>
        </authorList>
    </citation>
    <scope>NUCLEOTIDE SEQUENCE [LARGE SCALE GENOMIC DNA]</scope>
    <source>
        <strain evidence="2">FD-334 SS-4</strain>
    </source>
</reference>
<name>A0A0D2NB42_HYPSF</name>